<gene>
    <name evidence="2" type="ORF">PCOR1329_LOCUS33551</name>
</gene>
<protein>
    <submittedName>
        <fullName evidence="2">Uncharacterized protein</fullName>
    </submittedName>
</protein>
<evidence type="ECO:0000313" key="2">
    <source>
        <dbReference type="EMBL" id="CAK0837321.1"/>
    </source>
</evidence>
<accession>A0ABN9SXK7</accession>
<organism evidence="2 3">
    <name type="scientific">Prorocentrum cordatum</name>
    <dbReference type="NCBI Taxonomy" id="2364126"/>
    <lineage>
        <taxon>Eukaryota</taxon>
        <taxon>Sar</taxon>
        <taxon>Alveolata</taxon>
        <taxon>Dinophyceae</taxon>
        <taxon>Prorocentrales</taxon>
        <taxon>Prorocentraceae</taxon>
        <taxon>Prorocentrum</taxon>
    </lineage>
</organism>
<evidence type="ECO:0000256" key="1">
    <source>
        <dbReference type="SAM" id="MobiDB-lite"/>
    </source>
</evidence>
<keyword evidence="3" id="KW-1185">Reference proteome</keyword>
<comment type="caution">
    <text evidence="2">The sequence shown here is derived from an EMBL/GenBank/DDBJ whole genome shotgun (WGS) entry which is preliminary data.</text>
</comment>
<proteinExistence type="predicted"/>
<name>A0ABN9SXK7_9DINO</name>
<dbReference type="EMBL" id="CAUYUJ010014144">
    <property type="protein sequence ID" value="CAK0837321.1"/>
    <property type="molecule type" value="Genomic_DNA"/>
</dbReference>
<feature type="compositionally biased region" description="Polar residues" evidence="1">
    <location>
        <begin position="84"/>
        <end position="96"/>
    </location>
</feature>
<dbReference type="Proteomes" id="UP001189429">
    <property type="component" value="Unassembled WGS sequence"/>
</dbReference>
<feature type="compositionally biased region" description="Basic and acidic residues" evidence="1">
    <location>
        <begin position="69"/>
        <end position="79"/>
    </location>
</feature>
<feature type="region of interest" description="Disordered" evidence="1">
    <location>
        <begin position="65"/>
        <end position="96"/>
    </location>
</feature>
<reference evidence="2" key="1">
    <citation type="submission" date="2023-10" db="EMBL/GenBank/DDBJ databases">
        <authorList>
            <person name="Chen Y."/>
            <person name="Shah S."/>
            <person name="Dougan E. K."/>
            <person name="Thang M."/>
            <person name="Chan C."/>
        </authorList>
    </citation>
    <scope>NUCLEOTIDE SEQUENCE [LARGE SCALE GENOMIC DNA]</scope>
</reference>
<sequence>MGSHTSGYPQPPHGCCCDSEAKGMLAYESTENLGSQQDGSSRLLQLADELERVCSQYAEAYRKALRSPHTGERTMKRANEVTAKAQSTLTSMRRRE</sequence>
<evidence type="ECO:0000313" key="3">
    <source>
        <dbReference type="Proteomes" id="UP001189429"/>
    </source>
</evidence>